<feature type="transmembrane region" description="Helical" evidence="1">
    <location>
        <begin position="244"/>
        <end position="265"/>
    </location>
</feature>
<sequence length="331" mass="38557">MINQSVCKIIINTSFFFSFGLFFYFIGIFIKYLNLNIFETHLFTTVMVIYGFFSSIFFGLFDIIRPKETFNNINKLNVKEKIILFGSCVPYYKLLVLSYIDLDPVIIQLLNCCRVALNPIIYTIYYKESYLLNIIIIICIIINISSCIIPFIFNDNFSLKLNNINFGLLGLIYTIIGVVLTSFNNIINEKFQIKYDFDNIYGYNIFIITTFIFTDLIFSILLTPIIACVQYFIINNKIILLDNFYKIITFSSIIGLFYGPYFIIITKAYLKLSSINISIINNIVLIFTILISCLLNLSIFYYLYIPAVILIFITSIIIIYKSEILKNNYLI</sequence>
<keyword evidence="1" id="KW-0812">Transmembrane</keyword>
<feature type="transmembrane region" description="Helical" evidence="1">
    <location>
        <begin position="164"/>
        <end position="184"/>
    </location>
</feature>
<accession>A0A6C0ED86</accession>
<proteinExistence type="predicted"/>
<organism evidence="2">
    <name type="scientific">viral metagenome</name>
    <dbReference type="NCBI Taxonomy" id="1070528"/>
    <lineage>
        <taxon>unclassified sequences</taxon>
        <taxon>metagenomes</taxon>
        <taxon>organismal metagenomes</taxon>
    </lineage>
</organism>
<feature type="transmembrane region" description="Helical" evidence="1">
    <location>
        <begin position="42"/>
        <end position="61"/>
    </location>
</feature>
<feature type="transmembrane region" description="Helical" evidence="1">
    <location>
        <begin position="205"/>
        <end position="232"/>
    </location>
</feature>
<protein>
    <submittedName>
        <fullName evidence="2">Uncharacterized protein</fullName>
    </submittedName>
</protein>
<feature type="transmembrane region" description="Helical" evidence="1">
    <location>
        <begin position="130"/>
        <end position="152"/>
    </location>
</feature>
<evidence type="ECO:0000313" key="2">
    <source>
        <dbReference type="EMBL" id="QHT26702.1"/>
    </source>
</evidence>
<name>A0A6C0ED86_9ZZZZ</name>
<feature type="transmembrane region" description="Helical" evidence="1">
    <location>
        <begin position="277"/>
        <end position="297"/>
    </location>
</feature>
<evidence type="ECO:0000256" key="1">
    <source>
        <dbReference type="SAM" id="Phobius"/>
    </source>
</evidence>
<feature type="transmembrane region" description="Helical" evidence="1">
    <location>
        <begin position="106"/>
        <end position="125"/>
    </location>
</feature>
<keyword evidence="1" id="KW-1133">Transmembrane helix</keyword>
<reference evidence="2" key="1">
    <citation type="journal article" date="2020" name="Nature">
        <title>Giant virus diversity and host interactions through global metagenomics.</title>
        <authorList>
            <person name="Schulz F."/>
            <person name="Roux S."/>
            <person name="Paez-Espino D."/>
            <person name="Jungbluth S."/>
            <person name="Walsh D.A."/>
            <person name="Denef V.J."/>
            <person name="McMahon K.D."/>
            <person name="Konstantinidis K.T."/>
            <person name="Eloe-Fadrosh E.A."/>
            <person name="Kyrpides N.C."/>
            <person name="Woyke T."/>
        </authorList>
    </citation>
    <scope>NUCLEOTIDE SEQUENCE</scope>
    <source>
        <strain evidence="2">GVMAG-M-3300023179-2</strain>
    </source>
</reference>
<keyword evidence="1" id="KW-0472">Membrane</keyword>
<feature type="transmembrane region" description="Helical" evidence="1">
    <location>
        <begin position="303"/>
        <end position="320"/>
    </location>
</feature>
<dbReference type="AlphaFoldDB" id="A0A6C0ED86"/>
<dbReference type="EMBL" id="MN739800">
    <property type="protein sequence ID" value="QHT26702.1"/>
    <property type="molecule type" value="Genomic_DNA"/>
</dbReference>
<feature type="transmembrane region" description="Helical" evidence="1">
    <location>
        <begin position="82"/>
        <end position="100"/>
    </location>
</feature>
<feature type="transmembrane region" description="Helical" evidence="1">
    <location>
        <begin position="9"/>
        <end position="30"/>
    </location>
</feature>